<sequence>MTDVTAAPRSPIESAGWAELPHGMDPADVVALLAAAVPERLGADYLVYEQDGSWTLAIGTRASIELDRDEFRIGNGGSVVSRRWSGRPAAVLAEALDTVLADGEPAFGWIAFELGTHRLGLYDKVPPSTPLARIFTPISRVTVSANGIETVNSDELLDAAVRDLRPAELSHRFRAVDVSADHSGYRDRVATAIAEIQDGRYQKVILSRTVDIPFTVDFPATYRVGRQYNTPARSFLLNLGGIRALGFSPELVTVVRSDGLVITEPLAGTRAFGRGSINDRQARDDLESDAKEIVEHALSVRTSLLEITEVAEPGSAVVTDFMSVRERGSVQHLGSTVGARLDPARNRMDALEALFPAVTASGIPKAPGVEAILRLDEMPRGLYSGAVAMFTPDGGLDAALALRAAYEVDSRTWLRAGAGVIAASSPEREFEETCEKMGCLAPYLVPRSE</sequence>
<dbReference type="InterPro" id="IPR015890">
    <property type="entry name" value="Chorismate_C"/>
</dbReference>
<dbReference type="GO" id="GO:0046872">
    <property type="term" value="F:metal ion binding"/>
    <property type="evidence" value="ECO:0007669"/>
    <property type="project" value="UniProtKB-KW"/>
</dbReference>
<dbReference type="PANTHER" id="PTHR11236:SF48">
    <property type="entry name" value="ISOCHORISMATE SYNTHASE MENF"/>
    <property type="match status" value="1"/>
</dbReference>
<dbReference type="SUPFAM" id="SSF56322">
    <property type="entry name" value="ADC synthase"/>
    <property type="match status" value="1"/>
</dbReference>
<dbReference type="InterPro" id="IPR019996">
    <property type="entry name" value="Salicylate_synthase"/>
</dbReference>
<evidence type="ECO:0000256" key="4">
    <source>
        <dbReference type="ARBA" id="ARBA00023239"/>
    </source>
</evidence>
<organism evidence="6 7">
    <name type="scientific">Mycolicibacterium sphagni</name>
    <dbReference type="NCBI Taxonomy" id="1786"/>
    <lineage>
        <taxon>Bacteria</taxon>
        <taxon>Bacillati</taxon>
        <taxon>Actinomycetota</taxon>
        <taxon>Actinomycetes</taxon>
        <taxon>Mycobacteriales</taxon>
        <taxon>Mycobacteriaceae</taxon>
        <taxon>Mycolicibacterium</taxon>
    </lineage>
</organism>
<dbReference type="InterPro" id="IPR019999">
    <property type="entry name" value="Anth_synth_I-like"/>
</dbReference>
<dbReference type="RefSeq" id="WP_094477667.1">
    <property type="nucleotide sequence ID" value="NZ_JACKSC010000103.1"/>
</dbReference>
<dbReference type="PANTHER" id="PTHR11236">
    <property type="entry name" value="AMINOBENZOATE/ANTHRANILATE SYNTHASE"/>
    <property type="match status" value="1"/>
</dbReference>
<protein>
    <submittedName>
        <fullName evidence="6">Salicylate synthase</fullName>
    </submittedName>
</protein>
<evidence type="ECO:0000313" key="6">
    <source>
        <dbReference type="EMBL" id="OYN81205.1"/>
    </source>
</evidence>
<evidence type="ECO:0000259" key="5">
    <source>
        <dbReference type="Pfam" id="PF00425"/>
    </source>
</evidence>
<keyword evidence="4" id="KW-0456">Lyase</keyword>
<dbReference type="Gene3D" id="3.60.120.10">
    <property type="entry name" value="Anthranilate synthase"/>
    <property type="match status" value="1"/>
</dbReference>
<dbReference type="GO" id="GO:0016833">
    <property type="term" value="F:oxo-acid-lyase activity"/>
    <property type="evidence" value="ECO:0007669"/>
    <property type="project" value="InterPro"/>
</dbReference>
<dbReference type="GO" id="GO:0008909">
    <property type="term" value="F:isochorismate synthase activity"/>
    <property type="evidence" value="ECO:0007669"/>
    <property type="project" value="InterPro"/>
</dbReference>
<keyword evidence="2" id="KW-0479">Metal-binding</keyword>
<accession>A0A255DVC3</accession>
<gene>
    <name evidence="6" type="ORF">CG716_06650</name>
</gene>
<evidence type="ECO:0000256" key="3">
    <source>
        <dbReference type="ARBA" id="ARBA00022842"/>
    </source>
</evidence>
<dbReference type="PRINTS" id="PR00095">
    <property type="entry name" value="ANTSNTHASEI"/>
</dbReference>
<dbReference type="InterPro" id="IPR005801">
    <property type="entry name" value="ADC_synthase"/>
</dbReference>
<comment type="cofactor">
    <cofactor evidence="1">
        <name>Mg(2+)</name>
        <dbReference type="ChEBI" id="CHEBI:18420"/>
    </cofactor>
</comment>
<name>A0A255DVC3_9MYCO</name>
<feature type="domain" description="Chorismate-utilising enzyme C-terminal" evidence="5">
    <location>
        <begin position="183"/>
        <end position="436"/>
    </location>
</feature>
<keyword evidence="3" id="KW-0460">Magnesium</keyword>
<dbReference type="NCBIfam" id="TIGR03494">
    <property type="entry name" value="salicyl_syn"/>
    <property type="match status" value="1"/>
</dbReference>
<dbReference type="Proteomes" id="UP000216063">
    <property type="component" value="Unassembled WGS sequence"/>
</dbReference>
<dbReference type="Pfam" id="PF00425">
    <property type="entry name" value="Chorismate_bind"/>
    <property type="match status" value="1"/>
</dbReference>
<reference evidence="6 7" key="1">
    <citation type="submission" date="2017-07" db="EMBL/GenBank/DDBJ databases">
        <title>The new phylogeny of genus Mycobacterium.</title>
        <authorList>
            <person name="Tortoli E."/>
            <person name="Trovato A."/>
            <person name="Cirillo D.M."/>
        </authorList>
    </citation>
    <scope>NUCLEOTIDE SEQUENCE [LARGE SCALE GENOMIC DNA]</scope>
    <source>
        <strain evidence="6 7">ATCC 33027</strain>
    </source>
</reference>
<evidence type="ECO:0000313" key="7">
    <source>
        <dbReference type="Proteomes" id="UP000216063"/>
    </source>
</evidence>
<keyword evidence="7" id="KW-1185">Reference proteome</keyword>
<evidence type="ECO:0000256" key="1">
    <source>
        <dbReference type="ARBA" id="ARBA00001946"/>
    </source>
</evidence>
<dbReference type="AlphaFoldDB" id="A0A255DVC3"/>
<dbReference type="EMBL" id="NOZR01000004">
    <property type="protein sequence ID" value="OYN81205.1"/>
    <property type="molecule type" value="Genomic_DNA"/>
</dbReference>
<dbReference type="GO" id="GO:0000162">
    <property type="term" value="P:L-tryptophan biosynthetic process"/>
    <property type="evidence" value="ECO:0007669"/>
    <property type="project" value="TreeGrafter"/>
</dbReference>
<dbReference type="OrthoDB" id="3518032at2"/>
<comment type="caution">
    <text evidence="6">The sequence shown here is derived from an EMBL/GenBank/DDBJ whole genome shotgun (WGS) entry which is preliminary data.</text>
</comment>
<evidence type="ECO:0000256" key="2">
    <source>
        <dbReference type="ARBA" id="ARBA00022723"/>
    </source>
</evidence>
<proteinExistence type="predicted"/>